<dbReference type="EMBL" id="JBDFQZ010000001">
    <property type="protein sequence ID" value="KAK9757117.1"/>
    <property type="molecule type" value="Genomic_DNA"/>
</dbReference>
<gene>
    <name evidence="1" type="ORF">RND81_01G141100</name>
</gene>
<organism evidence="1 2">
    <name type="scientific">Saponaria officinalis</name>
    <name type="common">Common soapwort</name>
    <name type="synonym">Lychnis saponaria</name>
    <dbReference type="NCBI Taxonomy" id="3572"/>
    <lineage>
        <taxon>Eukaryota</taxon>
        <taxon>Viridiplantae</taxon>
        <taxon>Streptophyta</taxon>
        <taxon>Embryophyta</taxon>
        <taxon>Tracheophyta</taxon>
        <taxon>Spermatophyta</taxon>
        <taxon>Magnoliopsida</taxon>
        <taxon>eudicotyledons</taxon>
        <taxon>Gunneridae</taxon>
        <taxon>Pentapetalae</taxon>
        <taxon>Caryophyllales</taxon>
        <taxon>Caryophyllaceae</taxon>
        <taxon>Caryophylleae</taxon>
        <taxon>Saponaria</taxon>
    </lineage>
</organism>
<proteinExistence type="predicted"/>
<evidence type="ECO:0000313" key="1">
    <source>
        <dbReference type="EMBL" id="KAK9757117.1"/>
    </source>
</evidence>
<reference evidence="1" key="1">
    <citation type="submission" date="2024-03" db="EMBL/GenBank/DDBJ databases">
        <title>WGS assembly of Saponaria officinalis var. Norfolk2.</title>
        <authorList>
            <person name="Jenkins J."/>
            <person name="Shu S."/>
            <person name="Grimwood J."/>
            <person name="Barry K."/>
            <person name="Goodstein D."/>
            <person name="Schmutz J."/>
            <person name="Leebens-Mack J."/>
            <person name="Osbourn A."/>
        </authorList>
    </citation>
    <scope>NUCLEOTIDE SEQUENCE [LARGE SCALE GENOMIC DNA]</scope>
    <source>
        <strain evidence="1">JIC</strain>
    </source>
</reference>
<comment type="caution">
    <text evidence="1">The sequence shown here is derived from an EMBL/GenBank/DDBJ whole genome shotgun (WGS) entry which is preliminary data.</text>
</comment>
<dbReference type="AlphaFoldDB" id="A0AAW1NF82"/>
<name>A0AAW1NF82_SAPOF</name>
<evidence type="ECO:0000313" key="2">
    <source>
        <dbReference type="Proteomes" id="UP001443914"/>
    </source>
</evidence>
<keyword evidence="2" id="KW-1185">Reference proteome</keyword>
<accession>A0AAW1NF82</accession>
<sequence>MIPINSTLPPIFEKQTPKHKTFLSLSKHPNTLPKPKTHAFNYVKHQNCKDRSNSIFFSQNFRLFGSVETTPIFLIDFFFVSHQWLFSIFLLHSSPFFSSSPSFSPLFYPMLINLNLSKKFYPMLGMILPRLRSNLINSWRRSKI</sequence>
<protein>
    <recommendedName>
        <fullName evidence="3">Transmembrane protein</fullName>
    </recommendedName>
</protein>
<dbReference type="Proteomes" id="UP001443914">
    <property type="component" value="Unassembled WGS sequence"/>
</dbReference>
<evidence type="ECO:0008006" key="3">
    <source>
        <dbReference type="Google" id="ProtNLM"/>
    </source>
</evidence>